<protein>
    <recommendedName>
        <fullName evidence="5">VCBS repeat-containing protein</fullName>
    </recommendedName>
</protein>
<keyword evidence="4" id="KW-1185">Reference proteome</keyword>
<dbReference type="EMBL" id="CAJVAX010000001">
    <property type="protein sequence ID" value="CAG7605767.1"/>
    <property type="molecule type" value="Genomic_DNA"/>
</dbReference>
<sequence length="1027" mass="106260">MRGRRVALALVAVTALTTAFVPAGTAFAAGGHRAHKPAADAGGRGSASAQPGVDQAAARAVAKAKDTGKPVEILSRRTETGRLYANPDGTYTQEESATAQRVRKGNALVDIDPTLQAGSDGLYHTKATEVGLEFSGGGNTPLATITRDGRSLSLSWPSPLPKPVVEGNSATYPEVLPGVDLAVQAGSGGFSELLVVKNAQAAANPALASISFAVAANGVTVGSDPAGNLSALNPAGQQVFTAPTPRMWDSSTPPTATAKAQAQAQADGTSQPPAPTDAFAPADGARQSEVPIDVTQKKVTLTPDQKLLKGDGVTYPVYIDPAVSGAREAWTIVDKAFPTATFYNGSGWGSSGTTLARVGHEDDTDGTSRSFFRMDSDNLWNTAKQVVSSTFRIKNSWSWSCSARSVETWLTDGFGSATSWNNQPAWATKLDTVNDAKGYSSSCPGGNLAFDVTAAAKKAVTNHFPNITLGLRATSETDTYAWKKFDAGSAVLSTTYNTYPGKPSGLYTSPSSGANCGTSTPYTTIGNTDVTLGGTFTDPDGGTVKAHFVLWAAGHDTGTHVDTTVSVTSGTAAKLVVAKATLGKILTDNGLTGVGTFAWYARTEDGSLNSAWTSVCHFNLDQTRPSTPPGVVSTQFPDGSDGWPAETGQARTAGTFTLSSGGVADVASYEYWSDWDPTTRTVTPSAAGGSYALTLTPPAAGAHLLTVRSLDKAGNRSDLTGYHFYADGSATPDKPGDLNGDGISDMYAVYNGGTLLLYAGQGNGYLAPFASGGNTDFSGASLTHRGDWTADGYEDLVALMPSGDGMTLDVFPNNGSGFACTARDEQGAGASRACAFDEQQLDVLDPADNHFSDAQQVVAIGDVDGPLDTDNDGTVDVPGHADLIVREGGLLWLYFGADGNYLDQSRPPVLIGTSSWDHYDILAGGDRNGDGHVDLVARDRSNGDLWLYPGSGINGEGLGNSTGRSKIGTNWTPAFRPLVAAMPDTTGDGKSDLLATGGDGNLYLYSNMAGGGVEVGFGGWTPFESLA</sequence>
<feature type="compositionally biased region" description="Low complexity" evidence="1">
    <location>
        <begin position="252"/>
        <end position="266"/>
    </location>
</feature>
<dbReference type="NCBIfam" id="NF033679">
    <property type="entry name" value="DNRLRE_dom"/>
    <property type="match status" value="1"/>
</dbReference>
<dbReference type="AlphaFoldDB" id="A0A9W4E6J8"/>
<feature type="region of interest" description="Disordered" evidence="1">
    <location>
        <begin position="245"/>
        <end position="288"/>
    </location>
</feature>
<feature type="signal peptide" evidence="2">
    <location>
        <begin position="1"/>
        <end position="28"/>
    </location>
</feature>
<feature type="compositionally biased region" description="Low complexity" evidence="1">
    <location>
        <begin position="276"/>
        <end position="285"/>
    </location>
</feature>
<evidence type="ECO:0000313" key="3">
    <source>
        <dbReference type="EMBL" id="CAG7605767.1"/>
    </source>
</evidence>
<proteinExistence type="predicted"/>
<evidence type="ECO:0000313" key="4">
    <source>
        <dbReference type="Proteomes" id="UP001153328"/>
    </source>
</evidence>
<evidence type="ECO:0000256" key="1">
    <source>
        <dbReference type="SAM" id="MobiDB-lite"/>
    </source>
</evidence>
<organism evidence="3 4">
    <name type="scientific">Actinacidiphila bryophytorum</name>
    <dbReference type="NCBI Taxonomy" id="1436133"/>
    <lineage>
        <taxon>Bacteria</taxon>
        <taxon>Bacillati</taxon>
        <taxon>Actinomycetota</taxon>
        <taxon>Actinomycetes</taxon>
        <taxon>Kitasatosporales</taxon>
        <taxon>Streptomycetaceae</taxon>
        <taxon>Actinacidiphila</taxon>
    </lineage>
</organism>
<name>A0A9W4E6J8_9ACTN</name>
<dbReference type="SUPFAM" id="SSF69318">
    <property type="entry name" value="Integrin alpha N-terminal domain"/>
    <property type="match status" value="2"/>
</dbReference>
<feature type="region of interest" description="Disordered" evidence="1">
    <location>
        <begin position="34"/>
        <end position="54"/>
    </location>
</feature>
<dbReference type="Proteomes" id="UP001153328">
    <property type="component" value="Unassembled WGS sequence"/>
</dbReference>
<reference evidence="3" key="1">
    <citation type="submission" date="2021-06" db="EMBL/GenBank/DDBJ databases">
        <authorList>
            <person name="Arsene-Ploetze F."/>
        </authorList>
    </citation>
    <scope>NUCLEOTIDE SEQUENCE</scope>
    <source>
        <strain evidence="3">SBRY1</strain>
    </source>
</reference>
<dbReference type="InterPro" id="IPR028994">
    <property type="entry name" value="Integrin_alpha_N"/>
</dbReference>
<comment type="caution">
    <text evidence="3">The sequence shown here is derived from an EMBL/GenBank/DDBJ whole genome shotgun (WGS) entry which is preliminary data.</text>
</comment>
<evidence type="ECO:0000256" key="2">
    <source>
        <dbReference type="SAM" id="SignalP"/>
    </source>
</evidence>
<dbReference type="RefSeq" id="WP_251512421.1">
    <property type="nucleotide sequence ID" value="NZ_CAJVAX010000001.1"/>
</dbReference>
<feature type="chain" id="PRO_5040952819" description="VCBS repeat-containing protein" evidence="2">
    <location>
        <begin position="29"/>
        <end position="1027"/>
    </location>
</feature>
<evidence type="ECO:0008006" key="5">
    <source>
        <dbReference type="Google" id="ProtNLM"/>
    </source>
</evidence>
<gene>
    <name evidence="3" type="ORF">SBRY_10856</name>
</gene>
<accession>A0A9W4E6J8</accession>
<keyword evidence="2" id="KW-0732">Signal</keyword>